<dbReference type="RefSeq" id="WP_169147169.1">
    <property type="nucleotide sequence ID" value="NZ_JABBGA010000017.1"/>
</dbReference>
<dbReference type="Pfam" id="PF01695">
    <property type="entry name" value="IstB_IS21"/>
    <property type="match status" value="1"/>
</dbReference>
<sequence>QAATIVTSNLDFTEWDQAFPGNRLLASATVDRLRHNAYCLTLDGASYRAPRQGPNKAKTALASTPKNNQP</sequence>
<feature type="compositionally biased region" description="Polar residues" evidence="1">
    <location>
        <begin position="61"/>
        <end position="70"/>
    </location>
</feature>
<dbReference type="Proteomes" id="UP000580043">
    <property type="component" value="Unassembled WGS sequence"/>
</dbReference>
<dbReference type="EMBL" id="JABBGA010000017">
    <property type="protein sequence ID" value="NML27630.1"/>
    <property type="molecule type" value="Genomic_DNA"/>
</dbReference>
<reference evidence="8 10" key="1">
    <citation type="submission" date="2020-04" db="EMBL/GenBank/DDBJ databases">
        <title>Zoogloea sp. G-4-1-14 isolated from soil.</title>
        <authorList>
            <person name="Dahal R.H."/>
        </authorList>
    </citation>
    <scope>NUCLEOTIDE SEQUENCE [LARGE SCALE GENOMIC DNA]</scope>
    <source>
        <strain evidence="8 10">G-4-1-14</strain>
    </source>
</reference>
<feature type="non-terminal residue" evidence="8">
    <location>
        <position position="1"/>
    </location>
</feature>
<dbReference type="EMBL" id="JABBGA010000058">
    <property type="protein sequence ID" value="NML29166.1"/>
    <property type="molecule type" value="Genomic_DNA"/>
</dbReference>
<keyword evidence="10" id="KW-1185">Reference proteome</keyword>
<dbReference type="EMBL" id="JABBGA010000057">
    <property type="protein sequence ID" value="NML29156.1"/>
    <property type="molecule type" value="Genomic_DNA"/>
</dbReference>
<dbReference type="EMBL" id="JABBGA010000061">
    <property type="protein sequence ID" value="NML29173.1"/>
    <property type="molecule type" value="Genomic_DNA"/>
</dbReference>
<dbReference type="AlphaFoldDB" id="A0A848GFK6"/>
<dbReference type="EMBL" id="JABBGA010000059">
    <property type="protein sequence ID" value="NML29172.1"/>
    <property type="molecule type" value="Genomic_DNA"/>
</dbReference>
<evidence type="ECO:0000313" key="8">
    <source>
        <dbReference type="EMBL" id="NML29173.1"/>
    </source>
</evidence>
<evidence type="ECO:0000256" key="1">
    <source>
        <dbReference type="SAM" id="MobiDB-lite"/>
    </source>
</evidence>
<evidence type="ECO:0000313" key="7">
    <source>
        <dbReference type="EMBL" id="NML29172.1"/>
    </source>
</evidence>
<organism evidence="8 10">
    <name type="scientific">Zoogloea dura</name>
    <dbReference type="NCBI Taxonomy" id="2728840"/>
    <lineage>
        <taxon>Bacteria</taxon>
        <taxon>Pseudomonadati</taxon>
        <taxon>Pseudomonadota</taxon>
        <taxon>Betaproteobacteria</taxon>
        <taxon>Rhodocyclales</taxon>
        <taxon>Zoogloeaceae</taxon>
        <taxon>Zoogloea</taxon>
    </lineage>
</organism>
<dbReference type="InterPro" id="IPR002611">
    <property type="entry name" value="IstB_ATP-bd"/>
</dbReference>
<protein>
    <submittedName>
        <fullName evidence="8">ATP-binding protein</fullName>
    </submittedName>
</protein>
<gene>
    <name evidence="3" type="ORF">HHL15_17880</name>
    <name evidence="4" type="ORF">HHL15_24630</name>
    <name evidence="5" type="ORF">HHL15_25765</name>
    <name evidence="6" type="ORF">HHL15_25820</name>
    <name evidence="7" type="ORF">HHL15_25855</name>
    <name evidence="8" type="ORF">HHL15_25885</name>
    <name evidence="9" type="ORF">HHL15_25965</name>
</gene>
<evidence type="ECO:0000313" key="6">
    <source>
        <dbReference type="EMBL" id="NML29166.1"/>
    </source>
</evidence>
<proteinExistence type="predicted"/>
<evidence type="ECO:0000313" key="9">
    <source>
        <dbReference type="EMBL" id="NML29186.1"/>
    </source>
</evidence>
<feature type="domain" description="IstB-like ATP-binding" evidence="2">
    <location>
        <begin position="2"/>
        <end position="49"/>
    </location>
</feature>
<dbReference type="EMBL" id="JABBGA010000041">
    <property type="protein sequence ID" value="NML28942.1"/>
    <property type="molecule type" value="Genomic_DNA"/>
</dbReference>
<feature type="region of interest" description="Disordered" evidence="1">
    <location>
        <begin position="46"/>
        <end position="70"/>
    </location>
</feature>
<keyword evidence="8" id="KW-0067">ATP-binding</keyword>
<dbReference type="GO" id="GO:0005524">
    <property type="term" value="F:ATP binding"/>
    <property type="evidence" value="ECO:0007669"/>
    <property type="project" value="UniProtKB-KW"/>
</dbReference>
<evidence type="ECO:0000313" key="10">
    <source>
        <dbReference type="Proteomes" id="UP000580043"/>
    </source>
</evidence>
<name>A0A848GFK6_9RHOO</name>
<dbReference type="InterPro" id="IPR027417">
    <property type="entry name" value="P-loop_NTPase"/>
</dbReference>
<comment type="caution">
    <text evidence="8">The sequence shown here is derived from an EMBL/GenBank/DDBJ whole genome shotgun (WGS) entry which is preliminary data.</text>
</comment>
<evidence type="ECO:0000313" key="3">
    <source>
        <dbReference type="EMBL" id="NML27630.1"/>
    </source>
</evidence>
<evidence type="ECO:0000313" key="5">
    <source>
        <dbReference type="EMBL" id="NML29156.1"/>
    </source>
</evidence>
<keyword evidence="8" id="KW-0547">Nucleotide-binding</keyword>
<dbReference type="Gene3D" id="3.40.50.300">
    <property type="entry name" value="P-loop containing nucleotide triphosphate hydrolases"/>
    <property type="match status" value="1"/>
</dbReference>
<dbReference type="EMBL" id="JABBGA010000065">
    <property type="protein sequence ID" value="NML29186.1"/>
    <property type="molecule type" value="Genomic_DNA"/>
</dbReference>
<accession>A0A848GFK6</accession>
<evidence type="ECO:0000259" key="2">
    <source>
        <dbReference type="Pfam" id="PF01695"/>
    </source>
</evidence>
<evidence type="ECO:0000313" key="4">
    <source>
        <dbReference type="EMBL" id="NML28942.1"/>
    </source>
</evidence>